<comment type="subcellular location">
    <subcellularLocation>
        <location evidence="5">Cell membrane</location>
        <topology evidence="5">Multi-pass membrane protein</topology>
    </subcellularLocation>
    <subcellularLocation>
        <location evidence="1">Membrane</location>
        <topology evidence="1">Multi-pass membrane protein</topology>
    </subcellularLocation>
</comment>
<evidence type="ECO:0000313" key="7">
    <source>
        <dbReference type="Proteomes" id="UP001596456"/>
    </source>
</evidence>
<dbReference type="RefSeq" id="WP_377356048.1">
    <property type="nucleotide sequence ID" value="NZ_JBHTCM010000004.1"/>
</dbReference>
<evidence type="ECO:0000313" key="6">
    <source>
        <dbReference type="EMBL" id="MFC7331949.1"/>
    </source>
</evidence>
<keyword evidence="5" id="KW-0811">Translocation</keyword>
<dbReference type="InterPro" id="IPR019820">
    <property type="entry name" value="Sec-indep_translocase_CS"/>
</dbReference>
<dbReference type="PANTHER" id="PTHR30371:SF0">
    <property type="entry name" value="SEC-INDEPENDENT PROTEIN TRANSLOCASE PROTEIN TATC, CHLOROPLASTIC-RELATED"/>
    <property type="match status" value="1"/>
</dbReference>
<feature type="transmembrane region" description="Helical" evidence="5">
    <location>
        <begin position="31"/>
        <end position="49"/>
    </location>
</feature>
<gene>
    <name evidence="5 6" type="primary">tatC</name>
    <name evidence="6" type="ORF">ACFQPS_02125</name>
</gene>
<keyword evidence="2 5" id="KW-0812">Transmembrane</keyword>
<keyword evidence="7" id="KW-1185">Reference proteome</keyword>
<sequence length="271" mass="29960">MSGTDRPDEIDELDAAKMPLLDHLVELRNRLMYSAAALLVAFIGCYFVAPQIYQALMWPLVQAYGPDAVNRRMIFTAPQEAFFTYMKVAFWAGALVSFPIIANQIWKFVAPGLYRHERKAFLPFLVATPVLFTIGGCMVYFFIMPLALSFFVSFETVGGEGTLPIVAETRVAEYLSLVMTLIFAFGIAFQLPVLLTLLARAGIVTADGLASKRRYAIVAIFVVAAVLTPPDVISQVGLAIPLLALYEVSVFLARRMERKRDEDEAAETAGD</sequence>
<comment type="similarity">
    <text evidence="5">Belongs to the TatC family.</text>
</comment>
<dbReference type="PROSITE" id="PS01218">
    <property type="entry name" value="TATC"/>
    <property type="match status" value="1"/>
</dbReference>
<dbReference type="EMBL" id="JBHTCM010000004">
    <property type="protein sequence ID" value="MFC7331949.1"/>
    <property type="molecule type" value="Genomic_DNA"/>
</dbReference>
<evidence type="ECO:0000256" key="2">
    <source>
        <dbReference type="ARBA" id="ARBA00022692"/>
    </source>
</evidence>
<comment type="function">
    <text evidence="5">Part of the twin-arginine translocation (Tat) system that transports large folded proteins containing a characteristic twin-arginine motif in their signal peptide across membranes. Together with TatB, TatC is part of a receptor directly interacting with Tat signal peptides.</text>
</comment>
<keyword evidence="5" id="KW-0653">Protein transport</keyword>
<name>A0ABW2KPR1_9PROT</name>
<feature type="transmembrane region" description="Helical" evidence="5">
    <location>
        <begin position="88"/>
        <end position="109"/>
    </location>
</feature>
<dbReference type="Proteomes" id="UP001596456">
    <property type="component" value="Unassembled WGS sequence"/>
</dbReference>
<keyword evidence="4 5" id="KW-0472">Membrane</keyword>
<proteinExistence type="inferred from homology"/>
<organism evidence="6 7">
    <name type="scientific">Rhodocista pekingensis</name>
    <dbReference type="NCBI Taxonomy" id="201185"/>
    <lineage>
        <taxon>Bacteria</taxon>
        <taxon>Pseudomonadati</taxon>
        <taxon>Pseudomonadota</taxon>
        <taxon>Alphaproteobacteria</taxon>
        <taxon>Rhodospirillales</taxon>
        <taxon>Azospirillaceae</taxon>
        <taxon>Rhodocista</taxon>
    </lineage>
</organism>
<feature type="transmembrane region" description="Helical" evidence="5">
    <location>
        <begin position="215"/>
        <end position="230"/>
    </location>
</feature>
<dbReference type="InterPro" id="IPR002033">
    <property type="entry name" value="TatC"/>
</dbReference>
<evidence type="ECO:0000256" key="1">
    <source>
        <dbReference type="ARBA" id="ARBA00004141"/>
    </source>
</evidence>
<feature type="transmembrane region" description="Helical" evidence="5">
    <location>
        <begin position="236"/>
        <end position="253"/>
    </location>
</feature>
<dbReference type="PANTHER" id="PTHR30371">
    <property type="entry name" value="SEC-INDEPENDENT PROTEIN TRANSLOCASE PROTEIN TATC"/>
    <property type="match status" value="1"/>
</dbReference>
<evidence type="ECO:0000256" key="3">
    <source>
        <dbReference type="ARBA" id="ARBA00022989"/>
    </source>
</evidence>
<reference evidence="7" key="1">
    <citation type="journal article" date="2019" name="Int. J. Syst. Evol. Microbiol.">
        <title>The Global Catalogue of Microorganisms (GCM) 10K type strain sequencing project: providing services to taxonomists for standard genome sequencing and annotation.</title>
        <authorList>
            <consortium name="The Broad Institute Genomics Platform"/>
            <consortium name="The Broad Institute Genome Sequencing Center for Infectious Disease"/>
            <person name="Wu L."/>
            <person name="Ma J."/>
        </authorList>
    </citation>
    <scope>NUCLEOTIDE SEQUENCE [LARGE SCALE GENOMIC DNA]</scope>
    <source>
        <strain evidence="7">CGMCC 1.16275</strain>
    </source>
</reference>
<keyword evidence="5" id="KW-0813">Transport</keyword>
<accession>A0ABW2KPR1</accession>
<comment type="subunit">
    <text evidence="5">The Tat system comprises two distinct complexes: a TatABC complex, containing multiple copies of TatA, TatB and TatC subunits, and a separate TatA complex, containing only TatA subunits. Substrates initially bind to the TatABC complex, which probably triggers association of the separate TatA complex to form the active translocon.</text>
</comment>
<keyword evidence="5" id="KW-1003">Cell membrane</keyword>
<protein>
    <recommendedName>
        <fullName evidence="5">Sec-independent protein translocase protein TatC</fullName>
    </recommendedName>
</protein>
<dbReference type="Pfam" id="PF00902">
    <property type="entry name" value="TatC"/>
    <property type="match status" value="1"/>
</dbReference>
<comment type="caution">
    <text evidence="6">The sequence shown here is derived from an EMBL/GenBank/DDBJ whole genome shotgun (WGS) entry which is preliminary data.</text>
</comment>
<dbReference type="NCBIfam" id="TIGR00945">
    <property type="entry name" value="tatC"/>
    <property type="match status" value="1"/>
</dbReference>
<keyword evidence="3 5" id="KW-1133">Transmembrane helix</keyword>
<dbReference type="PRINTS" id="PR01840">
    <property type="entry name" value="TATCFAMILY"/>
</dbReference>
<feature type="transmembrane region" description="Helical" evidence="5">
    <location>
        <begin position="174"/>
        <end position="203"/>
    </location>
</feature>
<evidence type="ECO:0000256" key="4">
    <source>
        <dbReference type="ARBA" id="ARBA00023136"/>
    </source>
</evidence>
<dbReference type="HAMAP" id="MF_00902">
    <property type="entry name" value="TatC"/>
    <property type="match status" value="1"/>
</dbReference>
<evidence type="ECO:0000256" key="5">
    <source>
        <dbReference type="HAMAP-Rule" id="MF_00902"/>
    </source>
</evidence>
<feature type="transmembrane region" description="Helical" evidence="5">
    <location>
        <begin position="121"/>
        <end position="154"/>
    </location>
</feature>